<evidence type="ECO:0000256" key="6">
    <source>
        <dbReference type="SAM" id="Phobius"/>
    </source>
</evidence>
<keyword evidence="2" id="KW-1003">Cell membrane</keyword>
<evidence type="ECO:0000256" key="1">
    <source>
        <dbReference type="ARBA" id="ARBA00004651"/>
    </source>
</evidence>
<dbReference type="PIRSF" id="PIRSF002808">
    <property type="entry name" value="Hexose_phosphate_transp"/>
    <property type="match status" value="1"/>
</dbReference>
<evidence type="ECO:0000256" key="2">
    <source>
        <dbReference type="ARBA" id="ARBA00022475"/>
    </source>
</evidence>
<evidence type="ECO:0000256" key="3">
    <source>
        <dbReference type="ARBA" id="ARBA00022692"/>
    </source>
</evidence>
<feature type="transmembrane region" description="Helical" evidence="6">
    <location>
        <begin position="129"/>
        <end position="150"/>
    </location>
</feature>
<feature type="domain" description="Major facilitator superfamily (MFS) profile" evidence="7">
    <location>
        <begin position="7"/>
        <end position="399"/>
    </location>
</feature>
<evidence type="ECO:0000256" key="5">
    <source>
        <dbReference type="ARBA" id="ARBA00023136"/>
    </source>
</evidence>
<feature type="transmembrane region" description="Helical" evidence="6">
    <location>
        <begin position="162"/>
        <end position="181"/>
    </location>
</feature>
<dbReference type="PROSITE" id="PS50850">
    <property type="entry name" value="MFS"/>
    <property type="match status" value="1"/>
</dbReference>
<protein>
    <submittedName>
        <fullName evidence="8">MFS transporter</fullName>
    </submittedName>
</protein>
<organism evidence="8 9">
    <name type="scientific">Sphingomonas oligophenolica</name>
    <dbReference type="NCBI Taxonomy" id="301154"/>
    <lineage>
        <taxon>Bacteria</taxon>
        <taxon>Pseudomonadati</taxon>
        <taxon>Pseudomonadota</taxon>
        <taxon>Alphaproteobacteria</taxon>
        <taxon>Sphingomonadales</taxon>
        <taxon>Sphingomonadaceae</taxon>
        <taxon>Sphingomonas</taxon>
    </lineage>
</organism>
<comment type="caution">
    <text evidence="8">The sequence shown here is derived from an EMBL/GenBank/DDBJ whole genome shotgun (WGS) entry which is preliminary data.</text>
</comment>
<keyword evidence="3 6" id="KW-0812">Transmembrane</keyword>
<reference evidence="8 9" key="1">
    <citation type="submission" date="2024-05" db="EMBL/GenBank/DDBJ databases">
        <authorList>
            <person name="Liu Q."/>
            <person name="Xin Y.-H."/>
        </authorList>
    </citation>
    <scope>NUCLEOTIDE SEQUENCE [LARGE SCALE GENOMIC DNA]</scope>
    <source>
        <strain evidence="8 9">CGMCC 1.10181</strain>
    </source>
</reference>
<evidence type="ECO:0000313" key="8">
    <source>
        <dbReference type="EMBL" id="MEN2793026.1"/>
    </source>
</evidence>
<feature type="transmembrane region" description="Helical" evidence="6">
    <location>
        <begin position="285"/>
        <end position="304"/>
    </location>
</feature>
<gene>
    <name evidence="8" type="ORF">ABC974_25605</name>
</gene>
<keyword evidence="9" id="KW-1185">Reference proteome</keyword>
<dbReference type="InterPro" id="IPR011701">
    <property type="entry name" value="MFS"/>
</dbReference>
<dbReference type="PANTHER" id="PTHR11662:SF399">
    <property type="entry name" value="FI19708P1-RELATED"/>
    <property type="match status" value="1"/>
</dbReference>
<comment type="subcellular location">
    <subcellularLocation>
        <location evidence="1">Cell membrane</location>
        <topology evidence="1">Multi-pass membrane protein</topology>
    </subcellularLocation>
</comment>
<feature type="transmembrane region" description="Helical" evidence="6">
    <location>
        <begin position="36"/>
        <end position="59"/>
    </location>
</feature>
<feature type="transmembrane region" description="Helical" evidence="6">
    <location>
        <begin position="344"/>
        <end position="366"/>
    </location>
</feature>
<feature type="transmembrane region" description="Helical" evidence="6">
    <location>
        <begin position="372"/>
        <end position="394"/>
    </location>
</feature>
<evidence type="ECO:0000259" key="7">
    <source>
        <dbReference type="PROSITE" id="PS50850"/>
    </source>
</evidence>
<accession>A0ABU9YB47</accession>
<dbReference type="CDD" id="cd17319">
    <property type="entry name" value="MFS_ExuT_GudP_like"/>
    <property type="match status" value="1"/>
</dbReference>
<dbReference type="Pfam" id="PF07690">
    <property type="entry name" value="MFS_1"/>
    <property type="match status" value="1"/>
</dbReference>
<keyword evidence="5 6" id="KW-0472">Membrane</keyword>
<dbReference type="Gene3D" id="1.20.1250.20">
    <property type="entry name" value="MFS general substrate transporter like domains"/>
    <property type="match status" value="2"/>
</dbReference>
<feature type="transmembrane region" description="Helical" evidence="6">
    <location>
        <begin position="213"/>
        <end position="232"/>
    </location>
</feature>
<dbReference type="Proteomes" id="UP001419910">
    <property type="component" value="Unassembled WGS sequence"/>
</dbReference>
<dbReference type="InterPro" id="IPR020846">
    <property type="entry name" value="MFS_dom"/>
</dbReference>
<evidence type="ECO:0000256" key="4">
    <source>
        <dbReference type="ARBA" id="ARBA00022989"/>
    </source>
</evidence>
<dbReference type="SUPFAM" id="SSF103473">
    <property type="entry name" value="MFS general substrate transporter"/>
    <property type="match status" value="1"/>
</dbReference>
<name>A0ABU9YB47_9SPHN</name>
<feature type="transmembrane region" description="Helical" evidence="6">
    <location>
        <begin position="252"/>
        <end position="273"/>
    </location>
</feature>
<dbReference type="InterPro" id="IPR000849">
    <property type="entry name" value="Sugar_P_transporter"/>
</dbReference>
<dbReference type="EMBL" id="JBDIME010000037">
    <property type="protein sequence ID" value="MEN2793026.1"/>
    <property type="molecule type" value="Genomic_DNA"/>
</dbReference>
<sequence>MNTKVRIVAALWFVSLVNYLDRVAMSFAGPSIMASLSLTPAQFGIVLSSFGFGYALALVPGGLLTDRIGVRPMLVVGPLFWALFTGVTGLVSTIAAFLVVRFCFGLSEGAFSSSLYKAVGDNFAAKQRAVILAVCMSALAIGPALAGLLVGTLVTRYSWQTMFVFMAVPALLASVVAYILVPRAGERADRDNPNELEAAVGDRPRFRQVLKRPSLWLICLSNLSSDIAQWGFNGWMPTYLAMERHIDLKHAGMLGGIPYMAGFFGLLIGGSLGSTELLHLRRGQMVIICFLAAGISLFLAYNAAALSIAVLGLSLTSFFMFSALALKGAVVIDLAPEQYRAAYFGIYTTVGQVGGASAPAIIGFMVTASGSFATGFAFMIAALCTGAVCMTALLPMLTRHRIASGQALKAAVA</sequence>
<dbReference type="InterPro" id="IPR036259">
    <property type="entry name" value="MFS_trans_sf"/>
</dbReference>
<feature type="transmembrane region" description="Helical" evidence="6">
    <location>
        <begin position="310"/>
        <end position="332"/>
    </location>
</feature>
<proteinExistence type="predicted"/>
<keyword evidence="4 6" id="KW-1133">Transmembrane helix</keyword>
<dbReference type="InterPro" id="IPR050382">
    <property type="entry name" value="MFS_Na/Anion_cotransporter"/>
</dbReference>
<feature type="transmembrane region" description="Helical" evidence="6">
    <location>
        <begin position="79"/>
        <end position="104"/>
    </location>
</feature>
<dbReference type="RefSeq" id="WP_343892321.1">
    <property type="nucleotide sequence ID" value="NZ_BAAAEH010000057.1"/>
</dbReference>
<evidence type="ECO:0000313" key="9">
    <source>
        <dbReference type="Proteomes" id="UP001419910"/>
    </source>
</evidence>
<dbReference type="PANTHER" id="PTHR11662">
    <property type="entry name" value="SOLUTE CARRIER FAMILY 17"/>
    <property type="match status" value="1"/>
</dbReference>